<dbReference type="AlphaFoldDB" id="A0A2P2MZC8"/>
<reference evidence="1" key="1">
    <citation type="submission" date="2018-02" db="EMBL/GenBank/DDBJ databases">
        <title>Rhizophora mucronata_Transcriptome.</title>
        <authorList>
            <person name="Meera S.P."/>
            <person name="Sreeshan A."/>
            <person name="Augustine A."/>
        </authorList>
    </citation>
    <scope>NUCLEOTIDE SEQUENCE</scope>
    <source>
        <tissue evidence="1">Leaf</tissue>
    </source>
</reference>
<accession>A0A2P2MZC8</accession>
<protein>
    <submittedName>
        <fullName evidence="1">Uncharacterized protein</fullName>
    </submittedName>
</protein>
<name>A0A2P2MZC8_RHIMU</name>
<proteinExistence type="predicted"/>
<sequence>MLDPGKYLAIYATQLAFATKGLAFQNAKIVVTHSSLMIQLFSNYTSTHEFCPKEDFVHENVDKAKAYV</sequence>
<evidence type="ECO:0000313" key="1">
    <source>
        <dbReference type="EMBL" id="MBX35559.1"/>
    </source>
</evidence>
<dbReference type="EMBL" id="GGEC01055075">
    <property type="protein sequence ID" value="MBX35559.1"/>
    <property type="molecule type" value="Transcribed_RNA"/>
</dbReference>
<organism evidence="1">
    <name type="scientific">Rhizophora mucronata</name>
    <name type="common">Asiatic mangrove</name>
    <dbReference type="NCBI Taxonomy" id="61149"/>
    <lineage>
        <taxon>Eukaryota</taxon>
        <taxon>Viridiplantae</taxon>
        <taxon>Streptophyta</taxon>
        <taxon>Embryophyta</taxon>
        <taxon>Tracheophyta</taxon>
        <taxon>Spermatophyta</taxon>
        <taxon>Magnoliopsida</taxon>
        <taxon>eudicotyledons</taxon>
        <taxon>Gunneridae</taxon>
        <taxon>Pentapetalae</taxon>
        <taxon>rosids</taxon>
        <taxon>fabids</taxon>
        <taxon>Malpighiales</taxon>
        <taxon>Rhizophoraceae</taxon>
        <taxon>Rhizophora</taxon>
    </lineage>
</organism>